<evidence type="ECO:0000256" key="1">
    <source>
        <dbReference type="SAM" id="MobiDB-lite"/>
    </source>
</evidence>
<keyword evidence="3" id="KW-1185">Reference proteome</keyword>
<feature type="compositionally biased region" description="Polar residues" evidence="1">
    <location>
        <begin position="480"/>
        <end position="490"/>
    </location>
</feature>
<evidence type="ECO:0000313" key="2">
    <source>
        <dbReference type="EMBL" id="CAJ1395957.1"/>
    </source>
</evidence>
<reference evidence="2" key="1">
    <citation type="submission" date="2023-08" db="EMBL/GenBank/DDBJ databases">
        <authorList>
            <person name="Chen Y."/>
            <person name="Shah S."/>
            <person name="Dougan E. K."/>
            <person name="Thang M."/>
            <person name="Chan C."/>
        </authorList>
    </citation>
    <scope>NUCLEOTIDE SEQUENCE</scope>
</reference>
<feature type="compositionally biased region" description="Basic residues" evidence="1">
    <location>
        <begin position="621"/>
        <end position="631"/>
    </location>
</feature>
<feature type="region of interest" description="Disordered" evidence="1">
    <location>
        <begin position="691"/>
        <end position="731"/>
    </location>
</feature>
<evidence type="ECO:0000313" key="3">
    <source>
        <dbReference type="Proteomes" id="UP001178507"/>
    </source>
</evidence>
<gene>
    <name evidence="2" type="ORF">EVOR1521_LOCUS20263</name>
</gene>
<name>A0AA36IXU8_9DINO</name>
<dbReference type="Proteomes" id="UP001178507">
    <property type="component" value="Unassembled WGS sequence"/>
</dbReference>
<feature type="compositionally biased region" description="Low complexity" evidence="1">
    <location>
        <begin position="525"/>
        <end position="543"/>
    </location>
</feature>
<accession>A0AA36IXU8</accession>
<proteinExistence type="predicted"/>
<protein>
    <submittedName>
        <fullName evidence="2">Uncharacterized protein</fullName>
    </submittedName>
</protein>
<dbReference type="EMBL" id="CAUJNA010003216">
    <property type="protein sequence ID" value="CAJ1395957.1"/>
    <property type="molecule type" value="Genomic_DNA"/>
</dbReference>
<dbReference type="AlphaFoldDB" id="A0AA36IXU8"/>
<feature type="region of interest" description="Disordered" evidence="1">
    <location>
        <begin position="474"/>
        <end position="649"/>
    </location>
</feature>
<comment type="caution">
    <text evidence="2">The sequence shown here is derived from an EMBL/GenBank/DDBJ whole genome shotgun (WGS) entry which is preliminary data.</text>
</comment>
<organism evidence="2 3">
    <name type="scientific">Effrenium voratum</name>
    <dbReference type="NCBI Taxonomy" id="2562239"/>
    <lineage>
        <taxon>Eukaryota</taxon>
        <taxon>Sar</taxon>
        <taxon>Alveolata</taxon>
        <taxon>Dinophyceae</taxon>
        <taxon>Suessiales</taxon>
        <taxon>Symbiodiniaceae</taxon>
        <taxon>Effrenium</taxon>
    </lineage>
</organism>
<sequence>MVSRLLDYAEGGPNDPRTTFNDLRSWLSAVKEELSPWGWQAYEAEFRERMQAEKKLYAMNALPNSGAQPQDGVIQGTPLWQERLDQMLLVEHLKRKVMVAHTAFTEATDLLLKSHAWLVKDSLLADKFAECISRVPPSQHDRIDLLQAALRQSREETKAAKAEFHEYKVQQQIKRQDSGDCGGRLFARGFLEARLADAMSNVDQGAVLYVRKLLERAPQLQFKVEATGRTAAQACAQKFVQDLIQKALAAKAIQGAAKDVASLCAREAVKHYVDKAAEARSQQQQGAEEAAGHARDVAAGCARVAAARWLAKAQMAMRSQGAPGPERASAAACAKGAVERWVAKAKAAASKAGPERKVAAACARVAVARFVEKAKQSVRVQGKERAEWSEAAKRNQSKAFEETVAQGDEREVAAMCARHAVKCYVNQACDAVRQGAEAETRQAVEQVHTSLMKAASRIAAVAQPTIDNLGGLIPEADVQESPSGAMSPTRPSGVAPKKKRPGPKPKPEEVWTAPPSPEHFDAEVLLAAASPKASKASATALAKAKGKDPEEERKRDVQFLQQRHLENVQRVRQKQEDLRDQSFMRVSHGPCEAPGCPRDPRLPPKPTDGRKSARASPARTKPAKLRARHPRSHSERPRKVQEESSILSLPDDLLSALAEMEADMPRPDLDDPVLRAYLAVYKSTVCQRAEENGDPCLRGAGSTCEGGLSTEPEGKKRRAKSASRQLSDKKDSHWLQPGLLSWQDKAKAWFWPRKGAVPPMETAVLALLNGSPPPLEATAQAALAARQQFAMPVLQKMQQACNWAPTCTDSRSRCP</sequence>
<feature type="compositionally biased region" description="Basic and acidic residues" evidence="1">
    <location>
        <begin position="545"/>
        <end position="582"/>
    </location>
</feature>
<feature type="compositionally biased region" description="Basic and acidic residues" evidence="1">
    <location>
        <begin position="632"/>
        <end position="642"/>
    </location>
</feature>
<feature type="compositionally biased region" description="Basic and acidic residues" evidence="1">
    <location>
        <begin position="598"/>
        <end position="611"/>
    </location>
</feature>